<proteinExistence type="predicted"/>
<reference evidence="1" key="1">
    <citation type="submission" date="2018-06" db="EMBL/GenBank/DDBJ databases">
        <authorList>
            <person name="Zhirakovskaya E."/>
        </authorList>
    </citation>
    <scope>NUCLEOTIDE SEQUENCE</scope>
</reference>
<dbReference type="AlphaFoldDB" id="A0A3B0U127"/>
<gene>
    <name evidence="1" type="ORF">MNBD_BACTEROID04-288</name>
</gene>
<protein>
    <recommendedName>
        <fullName evidence="2">Glycine zipper domain-containing protein</fullName>
    </recommendedName>
</protein>
<name>A0A3B0U127_9ZZZZ</name>
<sequence>MKKLGLLLIMLIHIAQSYSQSVEMSYNLEIKNKIVKKANSNKEIISKLKIYPKEIQSIFIEKLATFYSLDNKDKNIVKGICFSCMLSQKIITKNEAEILNTMLNSKMLEVNFLMDIIKKDNYSNTGAKTLLTTVATIFLDGSNKGTVTGGATSRGKLGKAIGAILGGGIGFWAGAGAGVGPGAFIGAAIGDAAEDWYNGDLGKDTASVIANPDGSDCSGKKFPFN</sequence>
<dbReference type="EMBL" id="UOER01000150">
    <property type="protein sequence ID" value="VAW22680.1"/>
    <property type="molecule type" value="Genomic_DNA"/>
</dbReference>
<evidence type="ECO:0000313" key="1">
    <source>
        <dbReference type="EMBL" id="VAW22680.1"/>
    </source>
</evidence>
<accession>A0A3B0U127</accession>
<evidence type="ECO:0008006" key="2">
    <source>
        <dbReference type="Google" id="ProtNLM"/>
    </source>
</evidence>
<organism evidence="1">
    <name type="scientific">hydrothermal vent metagenome</name>
    <dbReference type="NCBI Taxonomy" id="652676"/>
    <lineage>
        <taxon>unclassified sequences</taxon>
        <taxon>metagenomes</taxon>
        <taxon>ecological metagenomes</taxon>
    </lineage>
</organism>